<dbReference type="InterPro" id="IPR001949">
    <property type="entry name" value="NADH-UbQ_OxRdtase_51kDa_CS"/>
</dbReference>
<protein>
    <submittedName>
        <fullName evidence="7">NADH-ubiquinone oxidoreductase-F iron-sulfur binding region domain-containing protein</fullName>
    </submittedName>
</protein>
<dbReference type="SMART" id="SM00928">
    <property type="entry name" value="NADH_4Fe-4S"/>
    <property type="match status" value="1"/>
</dbReference>
<proteinExistence type="inferred from homology"/>
<evidence type="ECO:0000313" key="8">
    <source>
        <dbReference type="Proteomes" id="UP001431532"/>
    </source>
</evidence>
<comment type="caution">
    <text evidence="7">The sequence shown here is derived from an EMBL/GenBank/DDBJ whole genome shotgun (WGS) entry which is preliminary data.</text>
</comment>
<dbReference type="SUPFAM" id="SSF140490">
    <property type="entry name" value="Nqo1C-terminal domain-like"/>
    <property type="match status" value="1"/>
</dbReference>
<dbReference type="PANTHER" id="PTHR43578">
    <property type="entry name" value="NADH-QUINONE OXIDOREDUCTASE SUBUNIT F"/>
    <property type="match status" value="1"/>
</dbReference>
<reference evidence="7" key="1">
    <citation type="submission" date="2023-05" db="EMBL/GenBank/DDBJ databases">
        <title>Mariniplasma microaerophilum sp. nov., a novel anaerobic mollicute isolated from terrestrial mud volcano, Taman Peninsula, Russia.</title>
        <authorList>
            <person name="Khomyakova M.A."/>
            <person name="Merkel A.Y."/>
            <person name="Slobodkin A.I."/>
        </authorList>
    </citation>
    <scope>NUCLEOTIDE SEQUENCE</scope>
    <source>
        <strain evidence="7">M4Ah</strain>
    </source>
</reference>
<dbReference type="RefSeq" id="WP_282838977.1">
    <property type="nucleotide sequence ID" value="NZ_JASCXW010000006.1"/>
</dbReference>
<evidence type="ECO:0000313" key="7">
    <source>
        <dbReference type="EMBL" id="MDI6452561.1"/>
    </source>
</evidence>
<dbReference type="GO" id="GO:0051539">
    <property type="term" value="F:4 iron, 4 sulfur cluster binding"/>
    <property type="evidence" value="ECO:0007669"/>
    <property type="project" value="UniProtKB-KW"/>
</dbReference>
<keyword evidence="4" id="KW-0408">Iron</keyword>
<accession>A0AAW6U925</accession>
<keyword evidence="5" id="KW-0411">Iron-sulfur</keyword>
<evidence type="ECO:0000256" key="5">
    <source>
        <dbReference type="ARBA" id="ARBA00023014"/>
    </source>
</evidence>
<dbReference type="SUPFAM" id="SSF142019">
    <property type="entry name" value="Nqo1 FMN-binding domain-like"/>
    <property type="match status" value="1"/>
</dbReference>
<dbReference type="Proteomes" id="UP001431532">
    <property type="component" value="Unassembled WGS sequence"/>
</dbReference>
<evidence type="ECO:0000256" key="1">
    <source>
        <dbReference type="ARBA" id="ARBA00007523"/>
    </source>
</evidence>
<dbReference type="PROSITE" id="PS00645">
    <property type="entry name" value="COMPLEX1_51K_2"/>
    <property type="match status" value="1"/>
</dbReference>
<dbReference type="InterPro" id="IPR037207">
    <property type="entry name" value="Nuop51_4Fe4S-bd_sf"/>
</dbReference>
<dbReference type="Gene3D" id="6.10.250.1450">
    <property type="match status" value="1"/>
</dbReference>
<dbReference type="GO" id="GO:0046872">
    <property type="term" value="F:metal ion binding"/>
    <property type="evidence" value="ECO:0007669"/>
    <property type="project" value="UniProtKB-KW"/>
</dbReference>
<dbReference type="InterPro" id="IPR037225">
    <property type="entry name" value="Nuo51_FMN-bd_sf"/>
</dbReference>
<dbReference type="Gene3D" id="3.40.50.11540">
    <property type="entry name" value="NADH-ubiquinone oxidoreductase 51kDa subunit"/>
    <property type="match status" value="1"/>
</dbReference>
<dbReference type="Pfam" id="PF10589">
    <property type="entry name" value="NADH_4Fe-4S"/>
    <property type="match status" value="1"/>
</dbReference>
<gene>
    <name evidence="7" type="ORF">QJ521_03190</name>
</gene>
<name>A0AAW6U925_9MOLU</name>
<keyword evidence="2" id="KW-0004">4Fe-4S</keyword>
<dbReference type="EMBL" id="JASCXW010000006">
    <property type="protein sequence ID" value="MDI6452561.1"/>
    <property type="molecule type" value="Genomic_DNA"/>
</dbReference>
<dbReference type="GO" id="GO:0008137">
    <property type="term" value="F:NADH dehydrogenase (ubiquinone) activity"/>
    <property type="evidence" value="ECO:0007669"/>
    <property type="project" value="InterPro"/>
</dbReference>
<dbReference type="InterPro" id="IPR019575">
    <property type="entry name" value="Nuop51_4Fe4S-bd"/>
</dbReference>
<dbReference type="AlphaFoldDB" id="A0AAW6U925"/>
<comment type="similarity">
    <text evidence="1">Belongs to the complex I 51 kDa subunit family.</text>
</comment>
<keyword evidence="8" id="KW-1185">Reference proteome</keyword>
<dbReference type="Gene3D" id="1.20.1440.230">
    <property type="entry name" value="NADH-ubiquinone oxidoreductase 51kDa subunit, iron-sulphur binding domain"/>
    <property type="match status" value="1"/>
</dbReference>
<feature type="domain" description="NADH-ubiquinone oxidoreductase 51kDa subunit iron-sulphur binding" evidence="6">
    <location>
        <begin position="327"/>
        <end position="372"/>
    </location>
</feature>
<sequence length="422" mass="47139">MIEQRLITSRIGKIDPFLIENVLDLNGYEMFKKALKMDRLDIIDEIEKSKLRGRGGAGFPVSIKLIALAKEKDFLKYLICNADEGEPGNFKDRYLMENDPHQILEGMLIAAYATHATKGYIYIRGEFDHAISIMKNALKEMKSHHLLGDNILDTKFSFDIEIRSGAGSYVCGEEFALLESIEGKAGRTRVKPPFPTSKGLFDKPTLINNVETFATIPVILKIGGQAYSEIGTPSSTGTKLISLSGNIKNKGVFEIPFGISIRDVIKKLGGGVPGNRKIKMVQLGGACGPMIPEYMLDMIIDFERFEEFESKTGAGAIIVIDDRFDMFDLLVRISEFFAHESCGKCTPCREGNFQLINTLKKFQNKEATEKDLVSLESQARVMHQTSLCGLGQTAPTAIISTLHFFRWEYINRIEHSLTKEVS</sequence>
<evidence type="ECO:0000256" key="2">
    <source>
        <dbReference type="ARBA" id="ARBA00022485"/>
    </source>
</evidence>
<dbReference type="FunFam" id="3.40.50.11540:FF:000001">
    <property type="entry name" value="NADH dehydrogenase [ubiquinone] flavoprotein 1, mitochondrial"/>
    <property type="match status" value="1"/>
</dbReference>
<dbReference type="Gene3D" id="3.10.20.600">
    <property type="match status" value="1"/>
</dbReference>
<organism evidence="7 8">
    <name type="scientific">Peloplasma aerotolerans</name>
    <dbReference type="NCBI Taxonomy" id="3044389"/>
    <lineage>
        <taxon>Bacteria</taxon>
        <taxon>Bacillati</taxon>
        <taxon>Mycoplasmatota</taxon>
        <taxon>Mollicutes</taxon>
        <taxon>Acholeplasmatales</taxon>
        <taxon>Acholeplasmataceae</taxon>
        <taxon>Peloplasma</taxon>
    </lineage>
</organism>
<evidence type="ECO:0000256" key="4">
    <source>
        <dbReference type="ARBA" id="ARBA00023004"/>
    </source>
</evidence>
<evidence type="ECO:0000259" key="6">
    <source>
        <dbReference type="SMART" id="SM00928"/>
    </source>
</evidence>
<dbReference type="PANTHER" id="PTHR43578:SF3">
    <property type="entry name" value="NADH-QUINONE OXIDOREDUCTASE SUBUNIT F"/>
    <property type="match status" value="1"/>
</dbReference>
<dbReference type="GO" id="GO:0010181">
    <property type="term" value="F:FMN binding"/>
    <property type="evidence" value="ECO:0007669"/>
    <property type="project" value="InterPro"/>
</dbReference>
<evidence type="ECO:0000256" key="3">
    <source>
        <dbReference type="ARBA" id="ARBA00022723"/>
    </source>
</evidence>
<keyword evidence="3" id="KW-0479">Metal-binding</keyword>
<dbReference type="InterPro" id="IPR011538">
    <property type="entry name" value="Nuo51_FMN-bd"/>
</dbReference>
<dbReference type="Pfam" id="PF01512">
    <property type="entry name" value="Complex1_51K"/>
    <property type="match status" value="1"/>
</dbReference>
<dbReference type="SUPFAM" id="SSF142984">
    <property type="entry name" value="Nqo1 middle domain-like"/>
    <property type="match status" value="1"/>
</dbReference>